<dbReference type="EMBL" id="JAILSO010000079">
    <property type="protein sequence ID" value="MDE1479881.1"/>
    <property type="molecule type" value="Genomic_DNA"/>
</dbReference>
<evidence type="ECO:0000313" key="1">
    <source>
        <dbReference type="EMBL" id="MDE1479881.1"/>
    </source>
</evidence>
<proteinExistence type="predicted"/>
<dbReference type="InterPro" id="IPR038712">
    <property type="entry name" value="PixA-like_sf"/>
</dbReference>
<protein>
    <submittedName>
        <fullName evidence="1">Inclusion body family protein</fullName>
    </submittedName>
</protein>
<reference evidence="1" key="2">
    <citation type="journal article" date="2022" name="J. Evol. Biol.">
        <title>Pre- and post-association barriers to host switching in sympatric mutualists.</title>
        <authorList>
            <person name="Dinges Z.M."/>
            <person name="Phillips R.K."/>
            <person name="Lively C.M."/>
            <person name="Bashey F."/>
        </authorList>
    </citation>
    <scope>NUCLEOTIDE SEQUENCE</scope>
    <source>
        <strain evidence="1">MC_266_E_2016</strain>
    </source>
</reference>
<dbReference type="Gene3D" id="2.60.40.3910">
    <property type="entry name" value="Inclusion body protein"/>
    <property type="match status" value="1"/>
</dbReference>
<accession>A0AAJ1JC22</accession>
<comment type="caution">
    <text evidence="1">The sequence shown here is derived from an EMBL/GenBank/DDBJ whole genome shotgun (WGS) entry which is preliminary data.</text>
</comment>
<name>A0AAJ1JC22_XENBV</name>
<organism evidence="1 2">
    <name type="scientific">Xenorhabdus bovienii</name>
    <name type="common">Xenorhabdus nematophila subsp. bovienii</name>
    <dbReference type="NCBI Taxonomy" id="40576"/>
    <lineage>
        <taxon>Bacteria</taxon>
        <taxon>Pseudomonadati</taxon>
        <taxon>Pseudomonadota</taxon>
        <taxon>Gammaproteobacteria</taxon>
        <taxon>Enterobacterales</taxon>
        <taxon>Morganellaceae</taxon>
        <taxon>Xenorhabdus</taxon>
    </lineage>
</organism>
<reference evidence="1" key="1">
    <citation type="submission" date="2021-08" db="EMBL/GenBank/DDBJ databases">
        <authorList>
            <person name="Papudeshi B."/>
            <person name="Bashey-Visser F."/>
        </authorList>
    </citation>
    <scope>NUCLEOTIDE SEQUENCE</scope>
    <source>
        <strain evidence="1">MC_266_E_2016</strain>
    </source>
</reference>
<dbReference type="InterPro" id="IPR021087">
    <property type="entry name" value="Uncharacterised_PixA/AidA"/>
</dbReference>
<gene>
    <name evidence="1" type="ORF">KKJ01_17005</name>
</gene>
<dbReference type="AlphaFoldDB" id="A0AAJ1JC22"/>
<sequence>MKVDAPTFIPGINPYIHMLAQPMYVEKNQGGSDLAIKAKNGDLIRWRGITLSKDSEYSAALLKFRPISLDTNQFFSPPVVNTIHSYVPVLKVDGPIVNPALLDVDLQSTANYHWEIMIKNMPRPGQSATENYTFTVGIYENGLLKGYVYWDPAIILDSTTK</sequence>
<dbReference type="Proteomes" id="UP001222434">
    <property type="component" value="Unassembled WGS sequence"/>
</dbReference>
<dbReference type="Pfam" id="PF12306">
    <property type="entry name" value="PixA"/>
    <property type="match status" value="1"/>
</dbReference>
<evidence type="ECO:0000313" key="2">
    <source>
        <dbReference type="Proteomes" id="UP001222434"/>
    </source>
</evidence>